<feature type="region of interest" description="Disordered" evidence="1">
    <location>
        <begin position="274"/>
        <end position="298"/>
    </location>
</feature>
<name>A0A679B9S6_9ORYZ</name>
<accession>A0A679B9S6</accession>
<evidence type="ECO:0000256" key="1">
    <source>
        <dbReference type="SAM" id="MobiDB-lite"/>
    </source>
</evidence>
<dbReference type="EMBL" id="AP018843">
    <property type="protein sequence ID" value="BBF89230.1"/>
    <property type="molecule type" value="Genomic_DNA"/>
</dbReference>
<feature type="compositionally biased region" description="Polar residues" evidence="1">
    <location>
        <begin position="115"/>
        <end position="125"/>
    </location>
</feature>
<proteinExistence type="predicted"/>
<feature type="compositionally biased region" description="Basic residues" evidence="1">
    <location>
        <begin position="97"/>
        <end position="106"/>
    </location>
</feature>
<feature type="compositionally biased region" description="Basic and acidic residues" evidence="1">
    <location>
        <begin position="189"/>
        <end position="208"/>
    </location>
</feature>
<reference evidence="2" key="2">
    <citation type="submission" date="2018-08" db="EMBL/GenBank/DDBJ databases">
        <title>Oryza barthii genomic DNA, chromosome 11, BAC clone:OBARTa0081N18.</title>
        <authorList>
            <person name="Wu J."/>
            <person name="Kanamori H."/>
        </authorList>
    </citation>
    <scope>NUCLEOTIDE SEQUENCE</scope>
    <source>
        <strain evidence="2">W1588</strain>
    </source>
</reference>
<evidence type="ECO:0000313" key="2">
    <source>
        <dbReference type="EMBL" id="BBF89230.1"/>
    </source>
</evidence>
<gene>
    <name evidence="2" type="primary">OBARTa0081N18.20</name>
    <name evidence="3" type="synonym">OBARTa0064F21.2</name>
</gene>
<sequence length="298" mass="32477">MTACSCRRGDRSIDSTTIYITLAISRSLAPSTCIYTFADDGERRRSRRERSGPGEPPTSPRRRSTPAATTNGSLLVVLAAAPGKKKNSRGSPWRWGSNRRRRRRRFSPQTSSSSWNQLASCSARTSPRIAGELSSQLGGRWRGQSPQGATPLCEEDIKDDAGWARRIQHRRGRIRLRCMWICRCRTRSDRSGRQQGRQRGDEAARAKLETSGGGRIRRGRPGDSAQERGGRGKGVGGGGSSSSLLVGTLFLSGASPLLREEFLGRVEAVAGQRGKLKLPKQCRSASSSTLAEHGKKAS</sequence>
<dbReference type="AlphaFoldDB" id="A0A679B9S6"/>
<protein>
    <submittedName>
        <fullName evidence="2">Uncharacterized protein</fullName>
    </submittedName>
</protein>
<feature type="region of interest" description="Disordered" evidence="1">
    <location>
        <begin position="189"/>
        <end position="239"/>
    </location>
</feature>
<feature type="region of interest" description="Disordered" evidence="1">
    <location>
        <begin position="39"/>
        <end position="154"/>
    </location>
</feature>
<evidence type="ECO:0000313" key="3">
    <source>
        <dbReference type="EMBL" id="BBF89236.1"/>
    </source>
</evidence>
<reference evidence="3" key="1">
    <citation type="submission" date="2018-08" db="EMBL/GenBank/DDBJ databases">
        <title>Oryza barthii genomic DNA, chromosome 11, BAC clone:OBARTa0064F21.</title>
        <authorList>
            <person name="Wu J."/>
            <person name="Kanamori H."/>
        </authorList>
    </citation>
    <scope>NUCLEOTIDE SEQUENCE</scope>
    <source>
        <strain evidence="3">W1588</strain>
    </source>
</reference>
<organism evidence="2">
    <name type="scientific">Oryza barthii</name>
    <dbReference type="NCBI Taxonomy" id="65489"/>
    <lineage>
        <taxon>Eukaryota</taxon>
        <taxon>Viridiplantae</taxon>
        <taxon>Streptophyta</taxon>
        <taxon>Embryophyta</taxon>
        <taxon>Tracheophyta</taxon>
        <taxon>Spermatophyta</taxon>
        <taxon>Magnoliopsida</taxon>
        <taxon>Liliopsida</taxon>
        <taxon>Poales</taxon>
        <taxon>Poaceae</taxon>
        <taxon>BOP clade</taxon>
        <taxon>Oryzoideae</taxon>
        <taxon>Oryzeae</taxon>
        <taxon>Oryzinae</taxon>
        <taxon>Oryza</taxon>
    </lineage>
</organism>
<dbReference type="EMBL" id="AP018844">
    <property type="protein sequence ID" value="BBF89236.1"/>
    <property type="molecule type" value="Genomic_DNA"/>
</dbReference>